<dbReference type="PANTHER" id="PTHR43289:SF6">
    <property type="entry name" value="SERINE_THREONINE-PROTEIN KINASE NEKL-3"/>
    <property type="match status" value="1"/>
</dbReference>
<dbReference type="SUPFAM" id="SSF48452">
    <property type="entry name" value="TPR-like"/>
    <property type="match status" value="3"/>
</dbReference>
<evidence type="ECO:0000256" key="2">
    <source>
        <dbReference type="ARBA" id="ARBA00004647"/>
    </source>
</evidence>
<dbReference type="InterPro" id="IPR011009">
    <property type="entry name" value="Kinase-like_dom_sf"/>
</dbReference>
<dbReference type="OrthoDB" id="5478461at2"/>
<dbReference type="Gene3D" id="3.30.200.20">
    <property type="entry name" value="Phosphorylase Kinase, domain 1"/>
    <property type="match status" value="1"/>
</dbReference>
<evidence type="ECO:0000313" key="14">
    <source>
        <dbReference type="Proteomes" id="UP000237968"/>
    </source>
</evidence>
<feature type="domain" description="Protein kinase" evidence="12">
    <location>
        <begin position="56"/>
        <end position="370"/>
    </location>
</feature>
<dbReference type="SUPFAM" id="SSF56112">
    <property type="entry name" value="Protein kinase-like (PK-like)"/>
    <property type="match status" value="1"/>
</dbReference>
<dbReference type="GO" id="GO:0005524">
    <property type="term" value="F:ATP binding"/>
    <property type="evidence" value="ECO:0007669"/>
    <property type="project" value="UniProtKB-UniRule"/>
</dbReference>
<dbReference type="InterPro" id="IPR000719">
    <property type="entry name" value="Prot_kinase_dom"/>
</dbReference>
<dbReference type="PROSITE" id="PS50005">
    <property type="entry name" value="TPR"/>
    <property type="match status" value="1"/>
</dbReference>
<dbReference type="InterPro" id="IPR019734">
    <property type="entry name" value="TPR_rpt"/>
</dbReference>
<dbReference type="EMBL" id="PVNK01000164">
    <property type="protein sequence ID" value="PRP96755.1"/>
    <property type="molecule type" value="Genomic_DNA"/>
</dbReference>
<keyword evidence="6 11" id="KW-0547">Nucleotide-binding</keyword>
<dbReference type="Pfam" id="PF13424">
    <property type="entry name" value="TPR_12"/>
    <property type="match status" value="2"/>
</dbReference>
<evidence type="ECO:0000256" key="3">
    <source>
        <dbReference type="ARBA" id="ARBA00010886"/>
    </source>
</evidence>
<proteinExistence type="inferred from homology"/>
<dbReference type="Pfam" id="PF00069">
    <property type="entry name" value="Pkinase"/>
    <property type="match status" value="1"/>
</dbReference>
<comment type="caution">
    <text evidence="13">The sequence shown here is derived from an EMBL/GenBank/DDBJ whole genome shotgun (WGS) entry which is preliminary data.</text>
</comment>
<dbReference type="RefSeq" id="WP_106392876.1">
    <property type="nucleotide sequence ID" value="NZ_PVNK01000164.1"/>
</dbReference>
<dbReference type="PANTHER" id="PTHR43289">
    <property type="entry name" value="MITOGEN-ACTIVATED PROTEIN KINASE KINASE KINASE 20-RELATED"/>
    <property type="match status" value="1"/>
</dbReference>
<evidence type="ECO:0000256" key="8">
    <source>
        <dbReference type="ARBA" id="ARBA00022840"/>
    </source>
</evidence>
<evidence type="ECO:0000256" key="6">
    <source>
        <dbReference type="ARBA" id="ARBA00022741"/>
    </source>
</evidence>
<keyword evidence="9" id="KW-0206">Cytoskeleton</keyword>
<evidence type="ECO:0000259" key="12">
    <source>
        <dbReference type="PROSITE" id="PS50011"/>
    </source>
</evidence>
<keyword evidence="7 13" id="KW-0418">Kinase</keyword>
<dbReference type="PRINTS" id="PR00381">
    <property type="entry name" value="KINESINLIGHT"/>
</dbReference>
<dbReference type="GO" id="GO:0000922">
    <property type="term" value="C:spindle pole"/>
    <property type="evidence" value="ECO:0007669"/>
    <property type="project" value="UniProtKB-SubCell"/>
</dbReference>
<dbReference type="PROSITE" id="PS00107">
    <property type="entry name" value="PROTEIN_KINASE_ATP"/>
    <property type="match status" value="1"/>
</dbReference>
<keyword evidence="8 11" id="KW-0067">ATP-binding</keyword>
<sequence length="1056" mass="115196">MAGNGGRGTIDGDEPGPHAMLSLLSLDDATLAATIDGDGVSRESFDDEIPERIGRYLVLEELGAGAMGVVYAAYDPDLDRKLALKLLHDDEHSKDRTIRLLREAQALARVSHPNVIQVYDVGTFDERVYIAMEFVDGISLADWLAAETRPIKTIVATFAKAGHGLAAAHAKGLVHRDFKPDNVLVARDGRVVVLDFGIAHAVGKIERIEDSADDIVRGRIAEHSAAYTLSSRASSGARESISDGAVMATADSGISRALDTELTRVGALIGTPAYMAPEQLEGGRTDERSDQFSFCVALWEAIHGRRPFAGESPVALWQAMRNGEVQASAKTRIPGGVARALNRGLAIEPEQRFADMRALLAILERDPPRIRRRVAAGLVTAVALGFGAWGYLSEPEPEPVCAGAELRLAGTWDQARRAQLERAFARSGVPLADQALPVVLAGLDKYASEWRTMYTDACEATHVHGEQSEALLDLRMACLDERRVGLDVLVEVLLEPDATVIENSYTAVSRLRSIESCANHRALRARVAPPEDPALAERVDDIARELSHARARRDAGDHERALGIAREAQSRAALTEYTPIQAAAAIELGKNLTETGTYDEAEQTLREGFYRALAAGDEDAAVDAATALVQVTGDRQQDFDDAQNWAGITDAILDRHDDQRSRARVELEYLVGVAHWRQGELERSRTELEAALALAKALGEDERLVEIRVRKGLGSTLWSLGKPEDAAEQFQLVVDTLVRELGPTHPKVASALNNLASAHYSLGKLDLAEVEFLRAQGIFEASLGDEHPSVANSLNNLAVVYTKRGKLEQARDTHLRVLGIHERTLGAEHPELANSWSNLGRVLRQLHDYERAADYYRRAYERRTAALGAEHSDTMTSLGGLALTQLDLGEREQGLANFELVLDTQRRVLGDDHPTVAEVEHDLGVALVGIGELSRGEALLRKSLATRERVLAPDHRDIATSLAALAHALVEQGERREARQLLDRFGAMEEVSEPGVLVRARVRLDLARLRAGRDRGELAEARQSARDGVALLDEAEGPDAQQLRRELLRWLEANAG</sequence>
<evidence type="ECO:0000256" key="11">
    <source>
        <dbReference type="PROSITE-ProRule" id="PRU10141"/>
    </source>
</evidence>
<dbReference type="GO" id="GO:0005813">
    <property type="term" value="C:centrosome"/>
    <property type="evidence" value="ECO:0007669"/>
    <property type="project" value="UniProtKB-SubCell"/>
</dbReference>
<dbReference type="CDD" id="cd14014">
    <property type="entry name" value="STKc_PknB_like"/>
    <property type="match status" value="1"/>
</dbReference>
<evidence type="ECO:0000256" key="10">
    <source>
        <dbReference type="PROSITE-ProRule" id="PRU00339"/>
    </source>
</evidence>
<name>A0A2S9XV69_9BACT</name>
<dbReference type="InterPro" id="IPR017441">
    <property type="entry name" value="Protein_kinase_ATP_BS"/>
</dbReference>
<gene>
    <name evidence="13" type="primary">prkC_26</name>
    <name evidence="13" type="ORF">ENSA5_35290</name>
</gene>
<dbReference type="Gene3D" id="1.25.40.10">
    <property type="entry name" value="Tetratricopeptide repeat domain"/>
    <property type="match status" value="2"/>
</dbReference>
<keyword evidence="14" id="KW-1185">Reference proteome</keyword>
<evidence type="ECO:0000256" key="5">
    <source>
        <dbReference type="ARBA" id="ARBA00022679"/>
    </source>
</evidence>
<reference evidence="13 14" key="1">
    <citation type="submission" date="2018-03" db="EMBL/GenBank/DDBJ databases">
        <title>Draft Genome Sequences of the Obligatory Marine Myxobacteria Enhygromyxa salina SWB005.</title>
        <authorList>
            <person name="Poehlein A."/>
            <person name="Moghaddam J.A."/>
            <person name="Harms H."/>
            <person name="Alanjari M."/>
            <person name="Koenig G.M."/>
            <person name="Daniel R."/>
            <person name="Schaeberle T.F."/>
        </authorList>
    </citation>
    <scope>NUCLEOTIDE SEQUENCE [LARGE SCALE GENOMIC DNA]</scope>
    <source>
        <strain evidence="13 14">SWB005</strain>
    </source>
</reference>
<dbReference type="Pfam" id="PF07714">
    <property type="entry name" value="PK_Tyr_Ser-Thr"/>
    <property type="match status" value="1"/>
</dbReference>
<keyword evidence="5 13" id="KW-0808">Transferase</keyword>
<feature type="binding site" evidence="11">
    <location>
        <position position="85"/>
    </location>
    <ligand>
        <name>ATP</name>
        <dbReference type="ChEBI" id="CHEBI:30616"/>
    </ligand>
</feature>
<dbReference type="PROSITE" id="PS00108">
    <property type="entry name" value="PROTEIN_KINASE_ST"/>
    <property type="match status" value="1"/>
</dbReference>
<evidence type="ECO:0000256" key="1">
    <source>
        <dbReference type="ARBA" id="ARBA00004300"/>
    </source>
</evidence>
<comment type="similarity">
    <text evidence="3">Belongs to the protein kinase superfamily. NEK Ser/Thr protein kinase family. NIMA subfamily.</text>
</comment>
<dbReference type="InterPro" id="IPR008271">
    <property type="entry name" value="Ser/Thr_kinase_AS"/>
</dbReference>
<keyword evidence="10" id="KW-0802">TPR repeat</keyword>
<dbReference type="EC" id="2.7.11.1" evidence="13"/>
<organism evidence="13 14">
    <name type="scientific">Enhygromyxa salina</name>
    <dbReference type="NCBI Taxonomy" id="215803"/>
    <lineage>
        <taxon>Bacteria</taxon>
        <taxon>Pseudomonadati</taxon>
        <taxon>Myxococcota</taxon>
        <taxon>Polyangia</taxon>
        <taxon>Nannocystales</taxon>
        <taxon>Nannocystaceae</taxon>
        <taxon>Enhygromyxa</taxon>
    </lineage>
</organism>
<evidence type="ECO:0000313" key="13">
    <source>
        <dbReference type="EMBL" id="PRP96755.1"/>
    </source>
</evidence>
<evidence type="ECO:0000256" key="4">
    <source>
        <dbReference type="ARBA" id="ARBA00022527"/>
    </source>
</evidence>
<dbReference type="Gene3D" id="1.10.510.10">
    <property type="entry name" value="Transferase(Phosphotransferase) domain 1"/>
    <property type="match status" value="1"/>
</dbReference>
<keyword evidence="9" id="KW-0963">Cytoplasm</keyword>
<dbReference type="PROSITE" id="PS50011">
    <property type="entry name" value="PROTEIN_KINASE_DOM"/>
    <property type="match status" value="1"/>
</dbReference>
<accession>A0A2S9XV69</accession>
<evidence type="ECO:0000256" key="9">
    <source>
        <dbReference type="ARBA" id="ARBA00023212"/>
    </source>
</evidence>
<dbReference type="SMART" id="SM00028">
    <property type="entry name" value="TPR"/>
    <property type="match status" value="6"/>
</dbReference>
<dbReference type="Proteomes" id="UP000237968">
    <property type="component" value="Unassembled WGS sequence"/>
</dbReference>
<dbReference type="InterPro" id="IPR001245">
    <property type="entry name" value="Ser-Thr/Tyr_kinase_cat_dom"/>
</dbReference>
<protein>
    <submittedName>
        <fullName evidence="13">Serine/threonine-protein kinase PrkC</fullName>
        <ecNumber evidence="13">2.7.11.1</ecNumber>
    </submittedName>
</protein>
<dbReference type="AlphaFoldDB" id="A0A2S9XV69"/>
<dbReference type="InterPro" id="IPR011990">
    <property type="entry name" value="TPR-like_helical_dom_sf"/>
</dbReference>
<keyword evidence="4" id="KW-0723">Serine/threonine-protein kinase</keyword>
<dbReference type="GO" id="GO:0004674">
    <property type="term" value="F:protein serine/threonine kinase activity"/>
    <property type="evidence" value="ECO:0007669"/>
    <property type="project" value="UniProtKB-KW"/>
</dbReference>
<evidence type="ECO:0000256" key="7">
    <source>
        <dbReference type="ARBA" id="ARBA00022777"/>
    </source>
</evidence>
<dbReference type="Pfam" id="PF13374">
    <property type="entry name" value="TPR_10"/>
    <property type="match status" value="3"/>
</dbReference>
<comment type="subcellular location">
    <subcellularLocation>
        <location evidence="1">Cytoplasm</location>
        <location evidence="1">Cytoskeleton</location>
        <location evidence="1">Microtubule organizing center</location>
        <location evidence="1">Centrosome</location>
    </subcellularLocation>
    <subcellularLocation>
        <location evidence="2">Cytoplasm</location>
        <location evidence="2">Cytoskeleton</location>
        <location evidence="2">Spindle pole</location>
    </subcellularLocation>
</comment>
<feature type="repeat" description="TPR" evidence="10">
    <location>
        <begin position="833"/>
        <end position="866"/>
    </location>
</feature>